<feature type="compositionally biased region" description="Low complexity" evidence="1">
    <location>
        <begin position="26"/>
        <end position="56"/>
    </location>
</feature>
<dbReference type="Proteomes" id="UP001165289">
    <property type="component" value="Unassembled WGS sequence"/>
</dbReference>
<evidence type="ECO:0000256" key="1">
    <source>
        <dbReference type="SAM" id="MobiDB-lite"/>
    </source>
</evidence>
<dbReference type="EMBL" id="JAKMXF010000309">
    <property type="protein sequence ID" value="KAI6650887.1"/>
    <property type="molecule type" value="Genomic_DNA"/>
</dbReference>
<evidence type="ECO:0000313" key="3">
    <source>
        <dbReference type="Proteomes" id="UP001165289"/>
    </source>
</evidence>
<accession>A0AAV7JPX8</accession>
<evidence type="ECO:0000313" key="2">
    <source>
        <dbReference type="EMBL" id="KAI6650887.1"/>
    </source>
</evidence>
<feature type="region of interest" description="Disordered" evidence="1">
    <location>
        <begin position="1"/>
        <end position="99"/>
    </location>
</feature>
<keyword evidence="3" id="KW-1185">Reference proteome</keyword>
<dbReference type="AlphaFoldDB" id="A0AAV7JPX8"/>
<protein>
    <submittedName>
        <fullName evidence="2">Uncharacterized protein</fullName>
    </submittedName>
</protein>
<proteinExistence type="predicted"/>
<feature type="compositionally biased region" description="Basic residues" evidence="1">
    <location>
        <begin position="16"/>
        <end position="25"/>
    </location>
</feature>
<gene>
    <name evidence="2" type="ORF">LOD99_5727</name>
</gene>
<sequence length="129" mass="13521">MDQPNQQDGATGGNGGRKRRGRRGKNSSPPSSDSSSPNSGGGSPSTSSLSDPTSSSQLPTASLQQLQLEPTITSSMPTGEIAVPSEPALPARGSPGATPVSKFLLCKQRRISFHQKGQTLERLEGKYHY</sequence>
<organism evidence="2 3">
    <name type="scientific">Oopsacas minuta</name>
    <dbReference type="NCBI Taxonomy" id="111878"/>
    <lineage>
        <taxon>Eukaryota</taxon>
        <taxon>Metazoa</taxon>
        <taxon>Porifera</taxon>
        <taxon>Hexactinellida</taxon>
        <taxon>Hexasterophora</taxon>
        <taxon>Lyssacinosida</taxon>
        <taxon>Leucopsacidae</taxon>
        <taxon>Oopsacas</taxon>
    </lineage>
</organism>
<feature type="compositionally biased region" description="Polar residues" evidence="1">
    <location>
        <begin position="57"/>
        <end position="77"/>
    </location>
</feature>
<reference evidence="2 3" key="1">
    <citation type="journal article" date="2023" name="BMC Biol.">
        <title>The compact genome of the sponge Oopsacas minuta (Hexactinellida) is lacking key metazoan core genes.</title>
        <authorList>
            <person name="Santini S."/>
            <person name="Schenkelaars Q."/>
            <person name="Jourda C."/>
            <person name="Duchesne M."/>
            <person name="Belahbib H."/>
            <person name="Rocher C."/>
            <person name="Selva M."/>
            <person name="Riesgo A."/>
            <person name="Vervoort M."/>
            <person name="Leys S.P."/>
            <person name="Kodjabachian L."/>
            <person name="Le Bivic A."/>
            <person name="Borchiellini C."/>
            <person name="Claverie J.M."/>
            <person name="Renard E."/>
        </authorList>
    </citation>
    <scope>NUCLEOTIDE SEQUENCE [LARGE SCALE GENOMIC DNA]</scope>
    <source>
        <strain evidence="2">SPO-2</strain>
    </source>
</reference>
<comment type="caution">
    <text evidence="2">The sequence shown here is derived from an EMBL/GenBank/DDBJ whole genome shotgun (WGS) entry which is preliminary data.</text>
</comment>
<name>A0AAV7JPX8_9METZ</name>